<organism evidence="1 2">
    <name type="scientific">Stigmatella aurantiaca (strain DW4/3-1)</name>
    <dbReference type="NCBI Taxonomy" id="378806"/>
    <lineage>
        <taxon>Bacteria</taxon>
        <taxon>Pseudomonadati</taxon>
        <taxon>Myxococcota</taxon>
        <taxon>Myxococcia</taxon>
        <taxon>Myxococcales</taxon>
        <taxon>Cystobacterineae</taxon>
        <taxon>Archangiaceae</taxon>
        <taxon>Stigmatella</taxon>
    </lineage>
</organism>
<reference evidence="1 2" key="1">
    <citation type="submission" date="2006-04" db="EMBL/GenBank/DDBJ databases">
        <authorList>
            <person name="Nierman W.C."/>
        </authorList>
    </citation>
    <scope>NUCLEOTIDE SEQUENCE [LARGE SCALE GENOMIC DNA]</scope>
    <source>
        <strain evidence="1 2">DW4/3-1</strain>
    </source>
</reference>
<dbReference type="AlphaFoldDB" id="Q08SA9"/>
<comment type="caution">
    <text evidence="1">The sequence shown here is derived from an EMBL/GenBank/DDBJ whole genome shotgun (WGS) entry which is preliminary data.</text>
</comment>
<accession>Q08SA9</accession>
<dbReference type="EMBL" id="AAMD01000167">
    <property type="protein sequence ID" value="EAU63361.1"/>
    <property type="molecule type" value="Genomic_DNA"/>
</dbReference>
<feature type="non-terminal residue" evidence="1">
    <location>
        <position position="1"/>
    </location>
</feature>
<protein>
    <submittedName>
        <fullName evidence="1">Uncharacterized protein</fullName>
    </submittedName>
</protein>
<sequence>SASGAELPCLGLAQMCVSPR</sequence>
<evidence type="ECO:0000313" key="2">
    <source>
        <dbReference type="Proteomes" id="UP000032702"/>
    </source>
</evidence>
<evidence type="ECO:0000313" key="1">
    <source>
        <dbReference type="EMBL" id="EAU63361.1"/>
    </source>
</evidence>
<name>Q08SA9_STIAD</name>
<gene>
    <name evidence="1" type="ORF">STIAU_7300</name>
</gene>
<dbReference type="Proteomes" id="UP000032702">
    <property type="component" value="Unassembled WGS sequence"/>
</dbReference>
<proteinExistence type="predicted"/>